<comment type="caution">
    <text evidence="2">The sequence shown here is derived from an EMBL/GenBank/DDBJ whole genome shotgun (WGS) entry which is preliminary data.</text>
</comment>
<organism evidence="2 3">
    <name type="scientific">Pseudomonas savastanoi pv. nerii</name>
    <dbReference type="NCBI Taxonomy" id="360921"/>
    <lineage>
        <taxon>Bacteria</taxon>
        <taxon>Pseudomonadati</taxon>
        <taxon>Pseudomonadota</taxon>
        <taxon>Gammaproteobacteria</taxon>
        <taxon>Pseudomonadales</taxon>
        <taxon>Pseudomonadaceae</taxon>
        <taxon>Pseudomonas</taxon>
    </lineage>
</organism>
<dbReference type="EMBL" id="NIAY01000108">
    <property type="protein sequence ID" value="PAB28849.1"/>
    <property type="molecule type" value="Genomic_DNA"/>
</dbReference>
<evidence type="ECO:0000313" key="2">
    <source>
        <dbReference type="EMBL" id="PAB28849.1"/>
    </source>
</evidence>
<dbReference type="AlphaFoldDB" id="A0AB73RJQ9"/>
<dbReference type="Proteomes" id="UP000216306">
    <property type="component" value="Unassembled WGS sequence"/>
</dbReference>
<feature type="region of interest" description="Disordered" evidence="1">
    <location>
        <begin position="1"/>
        <end position="33"/>
    </location>
</feature>
<feature type="compositionally biased region" description="Basic residues" evidence="1">
    <location>
        <begin position="7"/>
        <end position="26"/>
    </location>
</feature>
<dbReference type="AntiFam" id="ANF00261">
    <property type="entry name" value="Protein of unknown function (DUF1534)"/>
</dbReference>
<evidence type="ECO:0000313" key="3">
    <source>
        <dbReference type="Proteomes" id="UP000216306"/>
    </source>
</evidence>
<evidence type="ECO:0000256" key="1">
    <source>
        <dbReference type="SAM" id="MobiDB-lite"/>
    </source>
</evidence>
<evidence type="ECO:0008006" key="4">
    <source>
        <dbReference type="Google" id="ProtNLM"/>
    </source>
</evidence>
<name>A0AB73RJQ9_PSESS</name>
<reference evidence="2 3" key="1">
    <citation type="submission" date="2017-05" db="EMBL/GenBank/DDBJ databases">
        <title>Comparative genomic of Pseudomonas savastanoi pathovars.</title>
        <authorList>
            <person name="Pintado A."/>
            <person name="Moreno-Perez A."/>
            <person name="Caballo-Ponce E."/>
            <person name="Murillo J."/>
            <person name="Bardaji L."/>
            <person name="Cerboneschi M."/>
            <person name="Rodriguez-Palenzuela P."/>
            <person name="Ramos C."/>
            <person name="Tegli S."/>
        </authorList>
    </citation>
    <scope>NUCLEOTIDE SEQUENCE [LARGE SCALE GENOMIC DNA]</scope>
    <source>
        <strain evidence="2 3">ESC 23</strain>
    </source>
</reference>
<accession>A0AB73RJQ9</accession>
<protein>
    <recommendedName>
        <fullName evidence="4">DUF1534 domain-containing protein</fullName>
    </recommendedName>
</protein>
<proteinExistence type="predicted"/>
<sequence length="33" mass="3919">MRDAPRHKSAPHRRLKIGRRASRKALPRGAWER</sequence>
<gene>
    <name evidence="2" type="ORF">CC205_20815</name>
</gene>